<reference evidence="1 2" key="1">
    <citation type="submission" date="2020-03" db="EMBL/GenBank/DDBJ databases">
        <title>Bradyrhizobium diversity isolated from nodules of Indigofera sp.</title>
        <authorList>
            <person name="Klepa M."/>
            <person name="Helene L."/>
            <person name="Hungria M."/>
        </authorList>
    </citation>
    <scope>NUCLEOTIDE SEQUENCE [LARGE SCALE GENOMIC DNA]</scope>
    <source>
        <strain evidence="1 2">WSM 1791</strain>
    </source>
</reference>
<protein>
    <recommendedName>
        <fullName evidence="3">Transposase</fullName>
    </recommendedName>
</protein>
<keyword evidence="2" id="KW-1185">Reference proteome</keyword>
<proteinExistence type="predicted"/>
<dbReference type="Proteomes" id="UP000544122">
    <property type="component" value="Unassembled WGS sequence"/>
</dbReference>
<evidence type="ECO:0000313" key="2">
    <source>
        <dbReference type="Proteomes" id="UP000544122"/>
    </source>
</evidence>
<dbReference type="EMBL" id="JAAVLX010000031">
    <property type="protein sequence ID" value="NOJ44659.1"/>
    <property type="molecule type" value="Genomic_DNA"/>
</dbReference>
<evidence type="ECO:0000313" key="1">
    <source>
        <dbReference type="EMBL" id="NOJ44659.1"/>
    </source>
</evidence>
<name>A0A7Y4GZN8_9BRAD</name>
<gene>
    <name evidence="1" type="ORF">HCN58_35240</name>
</gene>
<accession>A0A7Y4GZN8</accession>
<comment type="caution">
    <text evidence="1">The sequence shown here is derived from an EMBL/GenBank/DDBJ whole genome shotgun (WGS) entry which is preliminary data.</text>
</comment>
<sequence length="137" mass="15388">MLPDGFQRRRYFGFLANRYRAEKLALCRQLMQMPPSTVTHDANTDYRDRYKALTGISLRTCPLCCSGTMVVIETFQCTYSRTFADTSRPSAAATHHHKIGRPCAITGAGQFSPRATSHRNFVAVCSSSLPPTRHRIC</sequence>
<evidence type="ECO:0008006" key="3">
    <source>
        <dbReference type="Google" id="ProtNLM"/>
    </source>
</evidence>
<organism evidence="1 2">
    <name type="scientific">Bradyrhizobium australiense</name>
    <dbReference type="NCBI Taxonomy" id="2721161"/>
    <lineage>
        <taxon>Bacteria</taxon>
        <taxon>Pseudomonadati</taxon>
        <taxon>Pseudomonadota</taxon>
        <taxon>Alphaproteobacteria</taxon>
        <taxon>Hyphomicrobiales</taxon>
        <taxon>Nitrobacteraceae</taxon>
        <taxon>Bradyrhizobium</taxon>
    </lineage>
</organism>
<dbReference type="AlphaFoldDB" id="A0A7Y4GZN8"/>